<dbReference type="Pfam" id="PF09258">
    <property type="entry name" value="Glyco_transf_64"/>
    <property type="match status" value="1"/>
</dbReference>
<proteinExistence type="inferred from homology"/>
<dbReference type="InterPro" id="IPR029044">
    <property type="entry name" value="Nucleotide-diphossugar_trans"/>
</dbReference>
<dbReference type="eggNOG" id="KOG1022">
    <property type="taxonomic scope" value="Eukaryota"/>
</dbReference>
<organism evidence="5 6">
    <name type="scientific">Theobroma cacao</name>
    <name type="common">Cacao</name>
    <name type="synonym">Cocoa</name>
    <dbReference type="NCBI Taxonomy" id="3641"/>
    <lineage>
        <taxon>Eukaryota</taxon>
        <taxon>Viridiplantae</taxon>
        <taxon>Streptophyta</taxon>
        <taxon>Embryophyta</taxon>
        <taxon>Tracheophyta</taxon>
        <taxon>Spermatophyta</taxon>
        <taxon>Magnoliopsida</taxon>
        <taxon>eudicotyledons</taxon>
        <taxon>Gunneridae</taxon>
        <taxon>Pentapetalae</taxon>
        <taxon>rosids</taxon>
        <taxon>malvids</taxon>
        <taxon>Malvales</taxon>
        <taxon>Malvaceae</taxon>
        <taxon>Byttnerioideae</taxon>
        <taxon>Theobroma</taxon>
    </lineage>
</organism>
<dbReference type="PANTHER" id="PTHR48410:SF1">
    <property type="entry name" value="GLYCOSYLINOSITOL PHOSPHORYLCERAMIDE MANNOSYL TRANSFERASE 1"/>
    <property type="match status" value="1"/>
</dbReference>
<dbReference type="InterPro" id="IPR015338">
    <property type="entry name" value="GT64_dom"/>
</dbReference>
<dbReference type="InParanoid" id="A0A061G1C7"/>
<dbReference type="HOGENOM" id="CLU_2255071_0_0_1"/>
<accession>A0A061G1C7</accession>
<keyword evidence="6" id="KW-1185">Reference proteome</keyword>
<keyword evidence="3" id="KW-1015">Disulfide bond</keyword>
<evidence type="ECO:0000313" key="5">
    <source>
        <dbReference type="EMBL" id="EOY23017.1"/>
    </source>
</evidence>
<evidence type="ECO:0000256" key="2">
    <source>
        <dbReference type="ARBA" id="ARBA00022679"/>
    </source>
</evidence>
<keyword evidence="2" id="KW-0808">Transferase</keyword>
<name>A0A061G1C7_THECC</name>
<feature type="domain" description="Glycosyl transferase 64" evidence="4">
    <location>
        <begin position="52"/>
        <end position="96"/>
    </location>
</feature>
<gene>
    <name evidence="5" type="ORF">TCM_015030</name>
</gene>
<dbReference type="GO" id="GO:0016020">
    <property type="term" value="C:membrane"/>
    <property type="evidence" value="ECO:0007669"/>
    <property type="project" value="InterPro"/>
</dbReference>
<comment type="similarity">
    <text evidence="1">Belongs to the glycosyltransferase 64 family.</text>
</comment>
<dbReference type="Gene3D" id="3.90.550.10">
    <property type="entry name" value="Spore Coat Polysaccharide Biosynthesis Protein SpsA, Chain A"/>
    <property type="match status" value="1"/>
</dbReference>
<dbReference type="AlphaFoldDB" id="A0A061G1C7"/>
<protein>
    <recommendedName>
        <fullName evidence="4">Glycosyl transferase 64 domain-containing protein</fullName>
    </recommendedName>
</protein>
<reference evidence="5 6" key="1">
    <citation type="journal article" date="2013" name="Genome Biol.">
        <title>The genome sequence of the most widely cultivated cacao type and its use to identify candidate genes regulating pod color.</title>
        <authorList>
            <person name="Motamayor J.C."/>
            <person name="Mockaitis K."/>
            <person name="Schmutz J."/>
            <person name="Haiminen N."/>
            <person name="Iii D.L."/>
            <person name="Cornejo O."/>
            <person name="Findley S.D."/>
            <person name="Zheng P."/>
            <person name="Utro F."/>
            <person name="Royaert S."/>
            <person name="Saski C."/>
            <person name="Jenkins J."/>
            <person name="Podicheti R."/>
            <person name="Zhao M."/>
            <person name="Scheffler B.E."/>
            <person name="Stack J.C."/>
            <person name="Feltus F.A."/>
            <person name="Mustiga G.M."/>
            <person name="Amores F."/>
            <person name="Phillips W."/>
            <person name="Marelli J.P."/>
            <person name="May G.D."/>
            <person name="Shapiro H."/>
            <person name="Ma J."/>
            <person name="Bustamante C.D."/>
            <person name="Schnell R.J."/>
            <person name="Main D."/>
            <person name="Gilbert D."/>
            <person name="Parida L."/>
            <person name="Kuhn D.N."/>
        </authorList>
    </citation>
    <scope>NUCLEOTIDE SEQUENCE [LARGE SCALE GENOMIC DNA]</scope>
    <source>
        <strain evidence="6">cv. Matina 1-6</strain>
    </source>
</reference>
<dbReference type="InterPro" id="IPR053318">
    <property type="entry name" value="GT64"/>
</dbReference>
<dbReference type="Proteomes" id="UP000026915">
    <property type="component" value="Chromosome 3"/>
</dbReference>
<evidence type="ECO:0000256" key="3">
    <source>
        <dbReference type="ARBA" id="ARBA00023157"/>
    </source>
</evidence>
<dbReference type="Gramene" id="EOY23017">
    <property type="protein sequence ID" value="EOY23017"/>
    <property type="gene ID" value="TCM_015030"/>
</dbReference>
<sequence length="104" mass="11542">MSSQLLGPTKIELFILFCSLCVVVSLAFKLNSFMGWNPHLPSSVSSPFRGGYTVLINTWKRKSLLKNSVAHCSSCGGSDAIRVLWSETHPPSEAEFQVRDKRGR</sequence>
<evidence type="ECO:0000256" key="1">
    <source>
        <dbReference type="ARBA" id="ARBA00008700"/>
    </source>
</evidence>
<evidence type="ECO:0000313" key="6">
    <source>
        <dbReference type="Proteomes" id="UP000026915"/>
    </source>
</evidence>
<dbReference type="GO" id="GO:0016757">
    <property type="term" value="F:glycosyltransferase activity"/>
    <property type="evidence" value="ECO:0007669"/>
    <property type="project" value="InterPro"/>
</dbReference>
<dbReference type="PANTHER" id="PTHR48410">
    <property type="entry name" value="GLYCOSYLINOSITOL PHOSPHORYLCERAMIDE MANNOSYL TRANSFERASE 1"/>
    <property type="match status" value="1"/>
</dbReference>
<dbReference type="EMBL" id="CM001881">
    <property type="protein sequence ID" value="EOY23017.1"/>
    <property type="molecule type" value="Genomic_DNA"/>
</dbReference>
<evidence type="ECO:0000259" key="4">
    <source>
        <dbReference type="Pfam" id="PF09258"/>
    </source>
</evidence>